<dbReference type="Pfam" id="PF00155">
    <property type="entry name" value="Aminotran_1_2"/>
    <property type="match status" value="1"/>
</dbReference>
<dbReference type="InterPro" id="IPR015424">
    <property type="entry name" value="PyrdxlP-dep_Trfase"/>
</dbReference>
<dbReference type="PANTHER" id="PTHR46383">
    <property type="entry name" value="ASPARTATE AMINOTRANSFERASE"/>
    <property type="match status" value="1"/>
</dbReference>
<dbReference type="PANTHER" id="PTHR46383:SF1">
    <property type="entry name" value="ASPARTATE AMINOTRANSFERASE"/>
    <property type="match status" value="1"/>
</dbReference>
<dbReference type="EMBL" id="AJ575642">
    <property type="protein sequence ID" value="CAE02635.1"/>
    <property type="molecule type" value="Genomic_DNA"/>
</dbReference>
<dbReference type="InterPro" id="IPR004839">
    <property type="entry name" value="Aminotransferase_I/II_large"/>
</dbReference>
<dbReference type="GO" id="GO:0030170">
    <property type="term" value="F:pyridoxal phosphate binding"/>
    <property type="evidence" value="ECO:0007669"/>
    <property type="project" value="InterPro"/>
</dbReference>
<evidence type="ECO:0000256" key="2">
    <source>
        <dbReference type="ARBA" id="ARBA00007441"/>
    </source>
</evidence>
<dbReference type="GO" id="GO:0006520">
    <property type="term" value="P:amino acid metabolic process"/>
    <property type="evidence" value="ECO:0007669"/>
    <property type="project" value="InterPro"/>
</dbReference>
<dbReference type="Gene3D" id="3.90.1150.10">
    <property type="entry name" value="Aspartate Aminotransferase, domain 1"/>
    <property type="match status" value="1"/>
</dbReference>
<dbReference type="InterPro" id="IPR015421">
    <property type="entry name" value="PyrdxlP-dep_Trfase_major"/>
</dbReference>
<evidence type="ECO:0000256" key="3">
    <source>
        <dbReference type="ARBA" id="ARBA00022576"/>
    </source>
</evidence>
<evidence type="ECO:0000256" key="5">
    <source>
        <dbReference type="ARBA" id="ARBA00022898"/>
    </source>
</evidence>
<proteinExistence type="inferred from homology"/>
<comment type="cofactor">
    <cofactor evidence="1">
        <name>pyridoxal 5'-phosphate</name>
        <dbReference type="ChEBI" id="CHEBI:597326"/>
    </cofactor>
</comment>
<gene>
    <name evidence="7" type="primary">aat</name>
</gene>
<reference evidence="7" key="1">
    <citation type="journal article" date="2004" name="J. Bacteriol.">
        <title>Structural and functional characterization of gene clusters directing nonribosomal synthesis of bioactive cyclic lipopeptides in Bacillus amyloliquefaciens strain FZB42.</title>
        <authorList>
            <person name="Koumoutsi A."/>
            <person name="Chen X.H."/>
            <person name="Henne A."/>
            <person name="Liesegang H."/>
            <person name="Hitzeroth G."/>
            <person name="Franke P."/>
            <person name="Vater J."/>
            <person name="Borriss R."/>
        </authorList>
    </citation>
    <scope>NUCLEOTIDE SEQUENCE</scope>
    <source>
        <strain evidence="7">FZB42</strain>
    </source>
</reference>
<keyword evidence="4 7" id="KW-0808">Transferase</keyword>
<dbReference type="NCBIfam" id="NF006388">
    <property type="entry name" value="PRK08637.1"/>
    <property type="match status" value="1"/>
</dbReference>
<dbReference type="SUPFAM" id="SSF53383">
    <property type="entry name" value="PLP-dependent transferases"/>
    <property type="match status" value="1"/>
</dbReference>
<name>Q70KJ2_BACAM</name>
<keyword evidence="3" id="KW-0032">Aminotransferase</keyword>
<dbReference type="CDD" id="cd00609">
    <property type="entry name" value="AAT_like"/>
    <property type="match status" value="1"/>
</dbReference>
<organism evidence="7">
    <name type="scientific">Bacillus amyloliquefaciens</name>
    <name type="common">Bacillus velezensis</name>
    <dbReference type="NCBI Taxonomy" id="1390"/>
    <lineage>
        <taxon>Bacteria</taxon>
        <taxon>Bacillati</taxon>
        <taxon>Bacillota</taxon>
        <taxon>Bacilli</taxon>
        <taxon>Bacillales</taxon>
        <taxon>Bacillaceae</taxon>
        <taxon>Bacillus</taxon>
        <taxon>Bacillus amyloliquefaciens group</taxon>
    </lineage>
</organism>
<evidence type="ECO:0000256" key="4">
    <source>
        <dbReference type="ARBA" id="ARBA00022679"/>
    </source>
</evidence>
<evidence type="ECO:0000256" key="1">
    <source>
        <dbReference type="ARBA" id="ARBA00001933"/>
    </source>
</evidence>
<sequence length="442" mass="49782">MKGLSYMNDAAKELNRTLSEENPHVLHMLSDLGRELFYPKGVLTQSAEAKAKAGKYNATIGIATSQGESMHFSHIQETLSAYNPDDIYDYAPPQGKEPLRQEWLKKMRLENPSLAGKDISTPIVTNALTHGLSIAADLFVNEGDTLLLPDKYWGNYNFIFGVRRKASIETYPLFQQDGRFNAAGLSELLKKQEEKAIVVLNFPNNPTGYTPGEEEAAEIVSVILEAAEAGKEIVVLVDDAYYNLFYDETAIQESIFSKLAQVHDRVLCVKIDGATKENYAWGFRVGFITYSTKSEKALRVLEEKTKGIIRGTISSAPHPSQTFMLRAMQSPEYEKEKSLKYNIMKKRADKVKAVLAENKHYEDVWTPYPFNSGYFMCVRLKDINAGELRVSLLEKRGIGTISINETDLRIAFSCVEEEHIADLFEEIYQEAKQLQKQAEISG</sequence>
<keyword evidence="5" id="KW-0663">Pyridoxal phosphate</keyword>
<dbReference type="GO" id="GO:0008483">
    <property type="term" value="F:transaminase activity"/>
    <property type="evidence" value="ECO:0007669"/>
    <property type="project" value="UniProtKB-KW"/>
</dbReference>
<evidence type="ECO:0000259" key="6">
    <source>
        <dbReference type="Pfam" id="PF00155"/>
    </source>
</evidence>
<comment type="similarity">
    <text evidence="2">Belongs to the class-I pyridoxal-phosphate-dependent aminotransferase family.</text>
</comment>
<dbReference type="AlphaFoldDB" id="Q70KJ2"/>
<protein>
    <submittedName>
        <fullName evidence="7">Amino transferase</fullName>
    </submittedName>
</protein>
<dbReference type="Gene3D" id="3.40.640.10">
    <property type="entry name" value="Type I PLP-dependent aspartate aminotransferase-like (Major domain)"/>
    <property type="match status" value="1"/>
</dbReference>
<feature type="domain" description="Aminotransferase class I/classII large" evidence="6">
    <location>
        <begin position="84"/>
        <end position="426"/>
    </location>
</feature>
<accession>Q70KJ2</accession>
<dbReference type="InterPro" id="IPR050596">
    <property type="entry name" value="AspAT/PAT-like"/>
</dbReference>
<evidence type="ECO:0000313" key="7">
    <source>
        <dbReference type="EMBL" id="CAE02635.1"/>
    </source>
</evidence>
<dbReference type="InterPro" id="IPR015422">
    <property type="entry name" value="PyrdxlP-dep_Trfase_small"/>
</dbReference>